<evidence type="ECO:0000256" key="1">
    <source>
        <dbReference type="SAM" id="SignalP"/>
    </source>
</evidence>
<feature type="signal peptide" evidence="1">
    <location>
        <begin position="1"/>
        <end position="22"/>
    </location>
</feature>
<evidence type="ECO:0000259" key="2">
    <source>
        <dbReference type="Pfam" id="PF19783"/>
    </source>
</evidence>
<proteinExistence type="predicted"/>
<dbReference type="Proteomes" id="UP001597641">
    <property type="component" value="Unassembled WGS sequence"/>
</dbReference>
<dbReference type="Pfam" id="PF19783">
    <property type="entry name" value="DUF6268"/>
    <property type="match status" value="1"/>
</dbReference>
<sequence>MKKTKLLVAAFALLCLWQQAQAQEIEQEGLEAVVDFASPGVRGMGKPRGVVISYERLPQFDIESESDDPRVGNGQGRVRRHNKFSVLALAPLMNKPQTKLVMGVNYEIEEFNFEDLTESSYGLYRYLEDKNLKSLGLQFAFLHSLNERNFYLIRVKGELNGDYTRDNINITDYLKATVDVAYGWKKSPDFSIGIGAQWGYTFGRQRVLPGVLYNRTFNQNWGVESIFPANVRFRHNANEKTLFYVGYRLEGASYDIFADRTVLAQFDEVELRRTDIKGLLRMEREIYDFLWFAVEGGYRRYYRHRLFDDVGSTDELITNDLSGAGYVAVELFLVPPRKWVEKSRNN</sequence>
<keyword evidence="4" id="KW-1185">Reference proteome</keyword>
<organism evidence="3 4">
    <name type="scientific">Pontibacter toksunensis</name>
    <dbReference type="NCBI Taxonomy" id="1332631"/>
    <lineage>
        <taxon>Bacteria</taxon>
        <taxon>Pseudomonadati</taxon>
        <taxon>Bacteroidota</taxon>
        <taxon>Cytophagia</taxon>
        <taxon>Cytophagales</taxon>
        <taxon>Hymenobacteraceae</taxon>
        <taxon>Pontibacter</taxon>
    </lineage>
</organism>
<comment type="caution">
    <text evidence="3">The sequence shown here is derived from an EMBL/GenBank/DDBJ whole genome shotgun (WGS) entry which is preliminary data.</text>
</comment>
<accession>A0ABW6BWT4</accession>
<gene>
    <name evidence="3" type="ORF">ACFS7Z_13455</name>
</gene>
<feature type="domain" description="DUF6268" evidence="2">
    <location>
        <begin position="112"/>
        <end position="300"/>
    </location>
</feature>
<keyword evidence="1" id="KW-0732">Signal</keyword>
<evidence type="ECO:0000313" key="4">
    <source>
        <dbReference type="Proteomes" id="UP001597641"/>
    </source>
</evidence>
<dbReference type="RefSeq" id="WP_377485365.1">
    <property type="nucleotide sequence ID" value="NZ_JBHUOX010000009.1"/>
</dbReference>
<reference evidence="4" key="1">
    <citation type="journal article" date="2019" name="Int. J. Syst. Evol. Microbiol.">
        <title>The Global Catalogue of Microorganisms (GCM) 10K type strain sequencing project: providing services to taxonomists for standard genome sequencing and annotation.</title>
        <authorList>
            <consortium name="The Broad Institute Genomics Platform"/>
            <consortium name="The Broad Institute Genome Sequencing Center for Infectious Disease"/>
            <person name="Wu L."/>
            <person name="Ma J."/>
        </authorList>
    </citation>
    <scope>NUCLEOTIDE SEQUENCE [LARGE SCALE GENOMIC DNA]</scope>
    <source>
        <strain evidence="4">KCTC 23984</strain>
    </source>
</reference>
<name>A0ABW6BWT4_9BACT</name>
<feature type="chain" id="PRO_5045498404" evidence="1">
    <location>
        <begin position="23"/>
        <end position="346"/>
    </location>
</feature>
<protein>
    <submittedName>
        <fullName evidence="3">DUF6268 family outer membrane beta-barrel protein</fullName>
    </submittedName>
</protein>
<dbReference type="EMBL" id="JBHUOX010000009">
    <property type="protein sequence ID" value="MFD3001374.1"/>
    <property type="molecule type" value="Genomic_DNA"/>
</dbReference>
<evidence type="ECO:0000313" key="3">
    <source>
        <dbReference type="EMBL" id="MFD3001374.1"/>
    </source>
</evidence>
<dbReference type="InterPro" id="IPR046235">
    <property type="entry name" value="DUF6268"/>
</dbReference>